<gene>
    <name evidence="2" type="ORF">SEMRO_368_G127970.1</name>
</gene>
<dbReference type="CDD" id="cd18186">
    <property type="entry name" value="BTB_POZ_ZBTB_KLHL-like"/>
    <property type="match status" value="1"/>
</dbReference>
<dbReference type="InterPro" id="IPR011333">
    <property type="entry name" value="SKP1/BTB/POZ_sf"/>
</dbReference>
<proteinExistence type="predicted"/>
<evidence type="ECO:0000313" key="2">
    <source>
        <dbReference type="EMBL" id="CAB9508951.1"/>
    </source>
</evidence>
<sequence>MKECIGRRVPTSHYRNNSDDHYFASTLTNKILEEMTSTAMLITFSEGPFHHQGQHYSPERSDSFSSSNESLPTMDPVTTYYPEDMSKDLQLEVSGSCFVLKSCVFHKLAALPWQKIHAAAYRLEGVSPEAFELCLDYILFATLPKRKRMNSNTKEELKTLANNLKLTGLADHMASKRGSPKAASMKKKQQKTGPPSTRKQGRFSFIFGCKRRTGAADDVEQSQRAPVPVQKKQEQQPEHAYASDPFAPF</sequence>
<dbReference type="AlphaFoldDB" id="A0A9N8DY25"/>
<accession>A0A9N8DY25</accession>
<feature type="region of interest" description="Disordered" evidence="1">
    <location>
        <begin position="175"/>
        <end position="249"/>
    </location>
</feature>
<dbReference type="EMBL" id="CAICTM010000367">
    <property type="protein sequence ID" value="CAB9508951.1"/>
    <property type="molecule type" value="Genomic_DNA"/>
</dbReference>
<dbReference type="Proteomes" id="UP001153069">
    <property type="component" value="Unassembled WGS sequence"/>
</dbReference>
<dbReference type="SUPFAM" id="SSF54695">
    <property type="entry name" value="POZ domain"/>
    <property type="match status" value="1"/>
</dbReference>
<keyword evidence="3" id="KW-1185">Reference proteome</keyword>
<name>A0A9N8DY25_9STRA</name>
<organism evidence="2 3">
    <name type="scientific">Seminavis robusta</name>
    <dbReference type="NCBI Taxonomy" id="568900"/>
    <lineage>
        <taxon>Eukaryota</taxon>
        <taxon>Sar</taxon>
        <taxon>Stramenopiles</taxon>
        <taxon>Ochrophyta</taxon>
        <taxon>Bacillariophyta</taxon>
        <taxon>Bacillariophyceae</taxon>
        <taxon>Bacillariophycidae</taxon>
        <taxon>Naviculales</taxon>
        <taxon>Naviculaceae</taxon>
        <taxon>Seminavis</taxon>
    </lineage>
</organism>
<comment type="caution">
    <text evidence="2">The sequence shown here is derived from an EMBL/GenBank/DDBJ whole genome shotgun (WGS) entry which is preliminary data.</text>
</comment>
<reference evidence="2" key="1">
    <citation type="submission" date="2020-06" db="EMBL/GenBank/DDBJ databases">
        <authorList>
            <consortium name="Plant Systems Biology data submission"/>
        </authorList>
    </citation>
    <scope>NUCLEOTIDE SEQUENCE</scope>
    <source>
        <strain evidence="2">D6</strain>
    </source>
</reference>
<evidence type="ECO:0000313" key="3">
    <source>
        <dbReference type="Proteomes" id="UP001153069"/>
    </source>
</evidence>
<protein>
    <submittedName>
        <fullName evidence="2">Uncharacterized protein</fullName>
    </submittedName>
</protein>
<evidence type="ECO:0000256" key="1">
    <source>
        <dbReference type="SAM" id="MobiDB-lite"/>
    </source>
</evidence>